<dbReference type="RefSeq" id="WP_203944628.1">
    <property type="nucleotide sequence ID" value="NZ_BOOR01000017.1"/>
</dbReference>
<keyword evidence="2" id="KW-1185">Reference proteome</keyword>
<dbReference type="EMBL" id="BOOR01000017">
    <property type="protein sequence ID" value="GII54400.1"/>
    <property type="molecule type" value="Genomic_DNA"/>
</dbReference>
<dbReference type="InterPro" id="IPR023401">
    <property type="entry name" value="ODC_N"/>
</dbReference>
<organism evidence="1 2">
    <name type="scientific">Planotetraspora thailandica</name>
    <dbReference type="NCBI Taxonomy" id="487172"/>
    <lineage>
        <taxon>Bacteria</taxon>
        <taxon>Bacillati</taxon>
        <taxon>Actinomycetota</taxon>
        <taxon>Actinomycetes</taxon>
        <taxon>Streptosporangiales</taxon>
        <taxon>Streptosporangiaceae</taxon>
        <taxon>Planotetraspora</taxon>
    </lineage>
</organism>
<dbReference type="Gene3D" id="3.30.1780.10">
    <property type="entry name" value="ornithine cyclodeaminase, domain 1"/>
    <property type="match status" value="1"/>
</dbReference>
<dbReference type="Proteomes" id="UP000605992">
    <property type="component" value="Unassembled WGS sequence"/>
</dbReference>
<name>A0A8J3V1A5_9ACTN</name>
<dbReference type="AlphaFoldDB" id="A0A8J3V1A5"/>
<evidence type="ECO:0000313" key="2">
    <source>
        <dbReference type="Proteomes" id="UP000605992"/>
    </source>
</evidence>
<dbReference type="Gene3D" id="3.40.50.720">
    <property type="entry name" value="NAD(P)-binding Rossmann-like Domain"/>
    <property type="match status" value="1"/>
</dbReference>
<evidence type="ECO:0000313" key="1">
    <source>
        <dbReference type="EMBL" id="GII54400.1"/>
    </source>
</evidence>
<reference evidence="1" key="1">
    <citation type="submission" date="2021-01" db="EMBL/GenBank/DDBJ databases">
        <title>Whole genome shotgun sequence of Planotetraspora thailandica NBRC 104271.</title>
        <authorList>
            <person name="Komaki H."/>
            <person name="Tamura T."/>
        </authorList>
    </citation>
    <scope>NUCLEOTIDE SEQUENCE</scope>
    <source>
        <strain evidence="1">NBRC 104271</strain>
    </source>
</reference>
<comment type="caution">
    <text evidence="1">The sequence shown here is derived from an EMBL/GenBank/DDBJ whole genome shotgun (WGS) entry which is preliminary data.</text>
</comment>
<sequence length="305" mass="32243">MTSALWLDDDDVQRALGAFDPVTPVVQELLALAGRELQPCAGADGVEHAVVVRDAGEKYVLPLRAMRAVYRACLAAAAARRLMGPSIATVCVVAPRYAATAHLRLIAKYVRDAAHVAVCVTDGPAGQGVEQWVMDELFMTGVNLTIGTDVGEALFGANLIVIDALDAEVRIEQISAGAVIVNASGRDLPGAVVDAVVVIYVEDVRSPDGNVPRDLARRNRLTGPGYTGATRAYRRTPPVCDLRALLRADDGVRPHVSGVVLVEIRGAEAAGEALALHTGRAARSLGLGRRIDDSRSDTPPNKYGE</sequence>
<evidence type="ECO:0008006" key="3">
    <source>
        <dbReference type="Google" id="ProtNLM"/>
    </source>
</evidence>
<protein>
    <recommendedName>
        <fullName evidence="3">Ornithine cyclodeaminase</fullName>
    </recommendedName>
</protein>
<gene>
    <name evidence="1" type="ORF">Pth03_27890</name>
</gene>
<accession>A0A8J3V1A5</accession>
<proteinExistence type="predicted"/>